<reference evidence="3" key="1">
    <citation type="submission" date="2020-03" db="EMBL/GenBank/DDBJ databases">
        <title>Draft sequencing of Calidifontibacter sp. DB0510.</title>
        <authorList>
            <person name="Kim D.-U."/>
        </authorList>
    </citation>
    <scope>NUCLEOTIDE SEQUENCE</scope>
    <source>
        <strain evidence="3">DB0510</strain>
    </source>
</reference>
<dbReference type="Proteomes" id="UP000744769">
    <property type="component" value="Unassembled WGS sequence"/>
</dbReference>
<accession>A0A967EDD4</accession>
<dbReference type="AlphaFoldDB" id="A0A967EDD4"/>
<comment type="similarity">
    <text evidence="1">Belongs to the LytR/CpsA/Psr (LCP) family.</text>
</comment>
<dbReference type="EMBL" id="JAAOIV010000001">
    <property type="protein sequence ID" value="NHN54616.1"/>
    <property type="molecule type" value="Genomic_DNA"/>
</dbReference>
<evidence type="ECO:0000313" key="4">
    <source>
        <dbReference type="Proteomes" id="UP000744769"/>
    </source>
</evidence>
<proteinExistence type="inferred from homology"/>
<gene>
    <name evidence="3" type="ORF">G9U51_02325</name>
</gene>
<keyword evidence="4" id="KW-1185">Reference proteome</keyword>
<dbReference type="InterPro" id="IPR050922">
    <property type="entry name" value="LytR/CpsA/Psr_CW_biosynth"/>
</dbReference>
<dbReference type="PANTHER" id="PTHR33392">
    <property type="entry name" value="POLYISOPRENYL-TEICHOIC ACID--PEPTIDOGLYCAN TEICHOIC ACID TRANSFERASE TAGU"/>
    <property type="match status" value="1"/>
</dbReference>
<dbReference type="InterPro" id="IPR004474">
    <property type="entry name" value="LytR_CpsA_psr"/>
</dbReference>
<comment type="caution">
    <text evidence="3">The sequence shown here is derived from an EMBL/GenBank/DDBJ whole genome shotgun (WGS) entry which is preliminary data.</text>
</comment>
<dbReference type="NCBIfam" id="TIGR00350">
    <property type="entry name" value="lytR_cpsA_psr"/>
    <property type="match status" value="1"/>
</dbReference>
<protein>
    <submittedName>
        <fullName evidence="3">LCP family protein</fullName>
    </submittedName>
</protein>
<feature type="domain" description="Cell envelope-related transcriptional attenuator" evidence="2">
    <location>
        <begin position="73"/>
        <end position="216"/>
    </location>
</feature>
<dbReference type="Pfam" id="PF03816">
    <property type="entry name" value="LytR_cpsA_psr"/>
    <property type="match status" value="1"/>
</dbReference>
<dbReference type="PANTHER" id="PTHR33392:SF6">
    <property type="entry name" value="POLYISOPRENYL-TEICHOIC ACID--PEPTIDOGLYCAN TEICHOIC ACID TRANSFERASE TAGU"/>
    <property type="match status" value="1"/>
</dbReference>
<dbReference type="Gene3D" id="3.40.630.190">
    <property type="entry name" value="LCP protein"/>
    <property type="match status" value="1"/>
</dbReference>
<evidence type="ECO:0000313" key="3">
    <source>
        <dbReference type="EMBL" id="NHN54616.1"/>
    </source>
</evidence>
<name>A0A967EDD4_9MICO</name>
<evidence type="ECO:0000256" key="1">
    <source>
        <dbReference type="ARBA" id="ARBA00006068"/>
    </source>
</evidence>
<sequence>MIVALWVGALLWAGMAAWGKVTKVDAWPAGNRPAAGKGTNVLLVGSDSRAGLSSQEAHNLGTGGSNVGGGTARTDTIMVLHMPESGTPTLMSIPRDSWVDIPGRGNGKINAAFTYGGPQLLVQTVEQATNLRIDRYMEIGFGGFAKVVDAVGGVTMCLPKAVNDPYAHINLPAGCQNLDGKNALGYVRSRHAFAEGDLARVKNQREFLAALTKKIATPSNALLPWRLKSIGEAGAAGVAVNKDMSPYQAFTTLWTLKNINSNGQSVQVPVNPAMRAGQSVEIFDPVRAPALFDALRNDQSPNAAP</sequence>
<organism evidence="3 4">
    <name type="scientific">Metallococcus carri</name>
    <dbReference type="NCBI Taxonomy" id="1656884"/>
    <lineage>
        <taxon>Bacteria</taxon>
        <taxon>Bacillati</taxon>
        <taxon>Actinomycetota</taxon>
        <taxon>Actinomycetes</taxon>
        <taxon>Micrococcales</taxon>
        <taxon>Dermacoccaceae</taxon>
        <taxon>Metallococcus</taxon>
    </lineage>
</organism>
<evidence type="ECO:0000259" key="2">
    <source>
        <dbReference type="Pfam" id="PF03816"/>
    </source>
</evidence>